<name>A0AAE1N8J8_9FABA</name>
<dbReference type="EMBL" id="JAWXYG010000001">
    <property type="protein sequence ID" value="KAK4284696.1"/>
    <property type="molecule type" value="Genomic_DNA"/>
</dbReference>
<dbReference type="PANTHER" id="PTHR34272:SF1">
    <property type="entry name" value="EXPRESSED PROTEIN"/>
    <property type="match status" value="1"/>
</dbReference>
<sequence>MDKGKSKAFEEQDSDFLKLNLNLFSSSPSSSSSSNPDFQYSHPMQNLASPDTIFSPSSSSTPALSPITQPLLNQNPSQRAVLSPQPPIIPQNPNHVPLPAQRSETIPVPFPWATDRRAKLKSLRWLGDNQILTITGTVQCRTCDMSYEIGFNLVSKFVEVFNYIARNDDNLYDRAPVVWMTPRLPICKNCGISVRPVISEHKRSINWLFLFLGQMLGCCTLEQLKYYCKHTGRFRTGAKDRILYNTYLGICKRLLELDDLDN</sequence>
<dbReference type="PANTHER" id="PTHR34272">
    <property type="entry name" value="EXPRESSED PROTEIN"/>
    <property type="match status" value="1"/>
</dbReference>
<proteinExistence type="predicted"/>
<feature type="domain" description="DUF7086" evidence="2">
    <location>
        <begin position="125"/>
        <end position="254"/>
    </location>
</feature>
<dbReference type="InterPro" id="IPR055513">
    <property type="entry name" value="DUF7086"/>
</dbReference>
<evidence type="ECO:0000256" key="1">
    <source>
        <dbReference type="SAM" id="MobiDB-lite"/>
    </source>
</evidence>
<reference evidence="3" key="1">
    <citation type="submission" date="2023-10" db="EMBL/GenBank/DDBJ databases">
        <title>Chromosome-level genome of the transformable northern wattle, Acacia crassicarpa.</title>
        <authorList>
            <person name="Massaro I."/>
            <person name="Sinha N.R."/>
            <person name="Poethig S."/>
            <person name="Leichty A.R."/>
        </authorList>
    </citation>
    <scope>NUCLEOTIDE SEQUENCE</scope>
    <source>
        <strain evidence="3">Acra3RX</strain>
        <tissue evidence="3">Leaf</tissue>
    </source>
</reference>
<feature type="compositionally biased region" description="Low complexity" evidence="1">
    <location>
        <begin position="25"/>
        <end position="38"/>
    </location>
</feature>
<dbReference type="AlphaFoldDB" id="A0AAE1N8J8"/>
<dbReference type="Pfam" id="PF23324">
    <property type="entry name" value="DUF7086"/>
    <property type="match status" value="1"/>
</dbReference>
<accession>A0AAE1N8J8</accession>
<organism evidence="3 4">
    <name type="scientific">Acacia crassicarpa</name>
    <name type="common">northern wattle</name>
    <dbReference type="NCBI Taxonomy" id="499986"/>
    <lineage>
        <taxon>Eukaryota</taxon>
        <taxon>Viridiplantae</taxon>
        <taxon>Streptophyta</taxon>
        <taxon>Embryophyta</taxon>
        <taxon>Tracheophyta</taxon>
        <taxon>Spermatophyta</taxon>
        <taxon>Magnoliopsida</taxon>
        <taxon>eudicotyledons</taxon>
        <taxon>Gunneridae</taxon>
        <taxon>Pentapetalae</taxon>
        <taxon>rosids</taxon>
        <taxon>fabids</taxon>
        <taxon>Fabales</taxon>
        <taxon>Fabaceae</taxon>
        <taxon>Caesalpinioideae</taxon>
        <taxon>mimosoid clade</taxon>
        <taxon>Acacieae</taxon>
        <taxon>Acacia</taxon>
    </lineage>
</organism>
<keyword evidence="4" id="KW-1185">Reference proteome</keyword>
<comment type="caution">
    <text evidence="3">The sequence shown here is derived from an EMBL/GenBank/DDBJ whole genome shotgun (WGS) entry which is preliminary data.</text>
</comment>
<evidence type="ECO:0000313" key="4">
    <source>
        <dbReference type="Proteomes" id="UP001293593"/>
    </source>
</evidence>
<feature type="compositionally biased region" description="Low complexity" evidence="1">
    <location>
        <begin position="49"/>
        <end position="68"/>
    </location>
</feature>
<gene>
    <name evidence="3" type="ORF">QN277_001490</name>
</gene>
<dbReference type="Proteomes" id="UP001293593">
    <property type="component" value="Unassembled WGS sequence"/>
</dbReference>
<evidence type="ECO:0000313" key="3">
    <source>
        <dbReference type="EMBL" id="KAK4284696.1"/>
    </source>
</evidence>
<feature type="region of interest" description="Disordered" evidence="1">
    <location>
        <begin position="25"/>
        <end position="71"/>
    </location>
</feature>
<evidence type="ECO:0000259" key="2">
    <source>
        <dbReference type="Pfam" id="PF23324"/>
    </source>
</evidence>
<protein>
    <recommendedName>
        <fullName evidence="2">DUF7086 domain-containing protein</fullName>
    </recommendedName>
</protein>